<feature type="region of interest" description="Disordered" evidence="1">
    <location>
        <begin position="106"/>
        <end position="133"/>
    </location>
</feature>
<proteinExistence type="predicted"/>
<protein>
    <submittedName>
        <fullName evidence="3">Uncharacterized protein isoform X1</fullName>
    </submittedName>
</protein>
<dbReference type="AlphaFoldDB" id="A0A6I8VXH3"/>
<evidence type="ECO:0000313" key="2">
    <source>
        <dbReference type="Proteomes" id="UP000001819"/>
    </source>
</evidence>
<sequence length="176" mass="18742">MTVSSRTVSTMRSGGDSQGSQGATAQQQHTMMPKTTAPLKGILVRSGNQNPYPLKISNAGPTDSQSSVPLQSNPDANIPILKRCEDFDGNGSSVLNVGPQLRTILKGCGSSNKKRSPKKTPEASPSPGLSKKSSELIRTPILTICGGSDETKTERSPLPKTNRFLIQMYILCSRAN</sequence>
<reference evidence="3" key="1">
    <citation type="submission" date="2025-08" db="UniProtKB">
        <authorList>
            <consortium name="RefSeq"/>
        </authorList>
    </citation>
    <scope>IDENTIFICATION</scope>
    <source>
        <strain evidence="3">MV-25-SWS-2005</strain>
        <tissue evidence="3">Whole body</tissue>
    </source>
</reference>
<keyword evidence="2" id="KW-1185">Reference proteome</keyword>
<name>A0A6I8VXH3_DROPS</name>
<evidence type="ECO:0000313" key="3">
    <source>
        <dbReference type="RefSeq" id="XP_033235269.1"/>
    </source>
</evidence>
<dbReference type="InParanoid" id="A0A6I8VXH3"/>
<feature type="compositionally biased region" description="Polar residues" evidence="1">
    <location>
        <begin position="59"/>
        <end position="75"/>
    </location>
</feature>
<dbReference type="Proteomes" id="UP000001819">
    <property type="component" value="Chromosome 4"/>
</dbReference>
<gene>
    <name evidence="3" type="primary">LOC26533249</name>
</gene>
<accession>A0A6I8VXH3</accession>
<feature type="region of interest" description="Disordered" evidence="1">
    <location>
        <begin position="1"/>
        <end position="76"/>
    </location>
</feature>
<dbReference type="RefSeq" id="XP_033235269.1">
    <property type="nucleotide sequence ID" value="XM_033379378.1"/>
</dbReference>
<evidence type="ECO:0000256" key="1">
    <source>
        <dbReference type="SAM" id="MobiDB-lite"/>
    </source>
</evidence>
<feature type="compositionally biased region" description="Low complexity" evidence="1">
    <location>
        <begin position="1"/>
        <end position="28"/>
    </location>
</feature>
<organism evidence="2 3">
    <name type="scientific">Drosophila pseudoobscura pseudoobscura</name>
    <name type="common">Fruit fly</name>
    <dbReference type="NCBI Taxonomy" id="46245"/>
    <lineage>
        <taxon>Eukaryota</taxon>
        <taxon>Metazoa</taxon>
        <taxon>Ecdysozoa</taxon>
        <taxon>Arthropoda</taxon>
        <taxon>Hexapoda</taxon>
        <taxon>Insecta</taxon>
        <taxon>Pterygota</taxon>
        <taxon>Neoptera</taxon>
        <taxon>Endopterygota</taxon>
        <taxon>Diptera</taxon>
        <taxon>Brachycera</taxon>
        <taxon>Muscomorpha</taxon>
        <taxon>Ephydroidea</taxon>
        <taxon>Drosophilidae</taxon>
        <taxon>Drosophila</taxon>
        <taxon>Sophophora</taxon>
    </lineage>
</organism>